<dbReference type="RefSeq" id="WP_348956246.1">
    <property type="nucleotide sequence ID" value="NZ_JBDZYD010000018.1"/>
</dbReference>
<dbReference type="PANTHER" id="PTHR30349">
    <property type="entry name" value="PHAGE INTEGRASE-RELATED"/>
    <property type="match status" value="1"/>
</dbReference>
<comment type="caution">
    <text evidence="3">The sequence shown here is derived from an EMBL/GenBank/DDBJ whole genome shotgun (WGS) entry which is preliminary data.</text>
</comment>
<dbReference type="SUPFAM" id="SSF56349">
    <property type="entry name" value="DNA breaking-rejoining enzymes"/>
    <property type="match status" value="1"/>
</dbReference>
<dbReference type="Proteomes" id="UP001440984">
    <property type="component" value="Unassembled WGS sequence"/>
</dbReference>
<name>A0ABV0LS81_9PSEU</name>
<protein>
    <recommendedName>
        <fullName evidence="2">Tyr recombinase domain-containing protein</fullName>
    </recommendedName>
</protein>
<proteinExistence type="predicted"/>
<evidence type="ECO:0000259" key="2">
    <source>
        <dbReference type="PROSITE" id="PS51898"/>
    </source>
</evidence>
<evidence type="ECO:0000256" key="1">
    <source>
        <dbReference type="ARBA" id="ARBA00023172"/>
    </source>
</evidence>
<organism evidence="3 4">
    <name type="scientific">Amycolatopsis melonis</name>
    <dbReference type="NCBI Taxonomy" id="3156488"/>
    <lineage>
        <taxon>Bacteria</taxon>
        <taxon>Bacillati</taxon>
        <taxon>Actinomycetota</taxon>
        <taxon>Actinomycetes</taxon>
        <taxon>Pseudonocardiales</taxon>
        <taxon>Pseudonocardiaceae</taxon>
        <taxon>Amycolatopsis</taxon>
    </lineage>
</organism>
<dbReference type="PROSITE" id="PS51898">
    <property type="entry name" value="TYR_RECOMBINASE"/>
    <property type="match status" value="1"/>
</dbReference>
<evidence type="ECO:0000313" key="3">
    <source>
        <dbReference type="EMBL" id="MEQ0565165.1"/>
    </source>
</evidence>
<dbReference type="InterPro" id="IPR013762">
    <property type="entry name" value="Integrase-like_cat_sf"/>
</dbReference>
<dbReference type="InterPro" id="IPR050090">
    <property type="entry name" value="Tyrosine_recombinase_XerCD"/>
</dbReference>
<gene>
    <name evidence="3" type="ORF">ABJI51_39330</name>
</gene>
<sequence length="323" mass="35184">MLEGDLRRGLVGVGEVDVVEAVVVAAAVGEAAFAGPEFAADLAAAKTVNRKRAVIYNALEYAADELKVVTANRLSEVKWRAPKAVRAIDTRVVVNTKQGPALLSAVKAQQVPNQPRRSSGPRLVACFGSMYYAAARPEEAIMLRDVDLKLPKRGWGELLLTVTAPIAGAAWTDSGERRDRRWLKQRAEGEVRVVPCPPPLTALLNWHLETFGTAPDGRLFRSLDGGDVAESTLARLWDNARKAVLTEEEYASPLARRPYDLRHACVSTWIWAGVPSTQAAEWAGHSVNVLHEVYAKVLAGQEGSTLRRIDQVLGWIEPGEEPG</sequence>
<dbReference type="PANTHER" id="PTHR30349:SF64">
    <property type="entry name" value="PROPHAGE INTEGRASE INTD-RELATED"/>
    <property type="match status" value="1"/>
</dbReference>
<feature type="domain" description="Tyr recombinase" evidence="2">
    <location>
        <begin position="98"/>
        <end position="308"/>
    </location>
</feature>
<reference evidence="3 4" key="1">
    <citation type="submission" date="2024-05" db="EMBL/GenBank/DDBJ databases">
        <authorList>
            <person name="Zhao H."/>
            <person name="Xu Y."/>
            <person name="Lin S."/>
            <person name="Spain J.C."/>
            <person name="Zhou N.-Y."/>
        </authorList>
    </citation>
    <scope>NUCLEOTIDE SEQUENCE [LARGE SCALE GENOMIC DNA]</scope>
    <source>
        <strain evidence="3 4">NEAU-NG30</strain>
    </source>
</reference>
<keyword evidence="1" id="KW-0233">DNA recombination</keyword>
<dbReference type="EMBL" id="JBDZYD010000018">
    <property type="protein sequence ID" value="MEQ0565165.1"/>
    <property type="molecule type" value="Genomic_DNA"/>
</dbReference>
<dbReference type="InterPro" id="IPR002104">
    <property type="entry name" value="Integrase_catalytic"/>
</dbReference>
<accession>A0ABV0LS81</accession>
<keyword evidence="4" id="KW-1185">Reference proteome</keyword>
<evidence type="ECO:0000313" key="4">
    <source>
        <dbReference type="Proteomes" id="UP001440984"/>
    </source>
</evidence>
<dbReference type="Gene3D" id="1.10.443.10">
    <property type="entry name" value="Intergrase catalytic core"/>
    <property type="match status" value="1"/>
</dbReference>
<dbReference type="InterPro" id="IPR011010">
    <property type="entry name" value="DNA_brk_join_enz"/>
</dbReference>